<proteinExistence type="predicted"/>
<protein>
    <submittedName>
        <fullName evidence="2">Uncharacterized protein</fullName>
    </submittedName>
</protein>
<evidence type="ECO:0000313" key="2">
    <source>
        <dbReference type="EMBL" id="CPR14563.1"/>
    </source>
</evidence>
<accession>A0A0G4JRQ4</accession>
<dbReference type="AlphaFoldDB" id="A0A0G4JRQ4"/>
<feature type="compositionally biased region" description="Basic and acidic residues" evidence="1">
    <location>
        <begin position="1"/>
        <end position="13"/>
    </location>
</feature>
<dbReference type="EMBL" id="CGIG01000001">
    <property type="protein sequence ID" value="CPR14563.1"/>
    <property type="molecule type" value="Genomic_DNA"/>
</dbReference>
<name>A0A0G4JRQ4_9GAMM</name>
<reference evidence="3" key="1">
    <citation type="submission" date="2015-01" db="EMBL/GenBank/DDBJ databases">
        <authorList>
            <person name="Paterson Steve"/>
        </authorList>
    </citation>
    <scope>NUCLEOTIDE SEQUENCE [LARGE SCALE GENOMIC DNA]</scope>
    <source>
        <strain evidence="3">OBR1</strain>
    </source>
</reference>
<dbReference type="Proteomes" id="UP000044377">
    <property type="component" value="Unassembled WGS sequence"/>
</dbReference>
<evidence type="ECO:0000256" key="1">
    <source>
        <dbReference type="SAM" id="MobiDB-lite"/>
    </source>
</evidence>
<keyword evidence="3" id="KW-1185">Reference proteome</keyword>
<gene>
    <name evidence="2" type="ORF">BN1221_00978</name>
</gene>
<evidence type="ECO:0000313" key="3">
    <source>
        <dbReference type="Proteomes" id="UP000044377"/>
    </source>
</evidence>
<organism evidence="2 3">
    <name type="scientific">Brenneria goodwinii</name>
    <dbReference type="NCBI Taxonomy" id="1109412"/>
    <lineage>
        <taxon>Bacteria</taxon>
        <taxon>Pseudomonadati</taxon>
        <taxon>Pseudomonadota</taxon>
        <taxon>Gammaproteobacteria</taxon>
        <taxon>Enterobacterales</taxon>
        <taxon>Pectobacteriaceae</taxon>
        <taxon>Brenneria</taxon>
    </lineage>
</organism>
<sequence>MLRSERRPGDRRPSGARPRNDLSTAGHPTAVCFHWLGV</sequence>
<feature type="region of interest" description="Disordered" evidence="1">
    <location>
        <begin position="1"/>
        <end position="26"/>
    </location>
</feature>